<dbReference type="InterPro" id="IPR053171">
    <property type="entry name" value="Viral_Tip_Attach_Protein"/>
</dbReference>
<reference evidence="6" key="1">
    <citation type="submission" date="2018-03" db="EMBL/GenBank/DDBJ databases">
        <authorList>
            <person name="Blom J."/>
        </authorList>
    </citation>
    <scope>NUCLEOTIDE SEQUENCE [LARGE SCALE GENOMIC DNA]</scope>
    <source>
        <strain evidence="6">KPC-SM-21</strain>
    </source>
</reference>
<protein>
    <recommendedName>
        <fullName evidence="7">Phage tail protein</fullName>
    </recommendedName>
</protein>
<feature type="coiled-coil region" evidence="1">
    <location>
        <begin position="852"/>
        <end position="886"/>
    </location>
</feature>
<evidence type="ECO:0000259" key="2">
    <source>
        <dbReference type="Pfam" id="PF13550"/>
    </source>
</evidence>
<dbReference type="Pfam" id="PF24801">
    <property type="entry name" value="FNIII-A_GpJ"/>
    <property type="match status" value="1"/>
</dbReference>
<dbReference type="InterPro" id="IPR055385">
    <property type="entry name" value="GpJ_HDII-ins2"/>
</dbReference>
<evidence type="ECO:0000259" key="3">
    <source>
        <dbReference type="Pfam" id="PF15711"/>
    </source>
</evidence>
<name>A0A2U3MUU7_9GAMM</name>
<evidence type="ECO:0000313" key="6">
    <source>
        <dbReference type="Proteomes" id="UP000245974"/>
    </source>
</evidence>
<dbReference type="PANTHER" id="PTHR36251:SF2">
    <property type="entry name" value="GIFSY-2 PROPHAGE HOST SPECIFICITY PROTEIN J, PHAGE LAMBDA"/>
    <property type="match status" value="1"/>
</dbReference>
<keyword evidence="6" id="KW-1185">Reference proteome</keyword>
<dbReference type="Proteomes" id="UP000245974">
    <property type="component" value="Unassembled WGS sequence"/>
</dbReference>
<dbReference type="Gene3D" id="1.10.287.1490">
    <property type="match status" value="1"/>
</dbReference>
<dbReference type="SUPFAM" id="SSF49785">
    <property type="entry name" value="Galactose-binding domain-like"/>
    <property type="match status" value="1"/>
</dbReference>
<feature type="domain" description="Tip attachment protein J HDII-ins2" evidence="4">
    <location>
        <begin position="91"/>
        <end position="215"/>
    </location>
</feature>
<dbReference type="Gene3D" id="2.60.40.10">
    <property type="entry name" value="Immunoglobulins"/>
    <property type="match status" value="1"/>
</dbReference>
<dbReference type="SUPFAM" id="SSF49265">
    <property type="entry name" value="Fibronectin type III"/>
    <property type="match status" value="1"/>
</dbReference>
<dbReference type="PANTHER" id="PTHR36251">
    <property type="entry name" value="FELS-1 PROPHAGE HOST SPECIFICITY PROTEIN-RELATED"/>
    <property type="match status" value="1"/>
</dbReference>
<dbReference type="Gene3D" id="1.20.5.340">
    <property type="match status" value="1"/>
</dbReference>
<organism evidence="5 6">
    <name type="scientific">Acinetobacter stercoris</name>
    <dbReference type="NCBI Taxonomy" id="2126983"/>
    <lineage>
        <taxon>Bacteria</taxon>
        <taxon>Pseudomonadati</taxon>
        <taxon>Pseudomonadota</taxon>
        <taxon>Gammaproteobacteria</taxon>
        <taxon>Moraxellales</taxon>
        <taxon>Moraxellaceae</taxon>
        <taxon>Acinetobacter</taxon>
    </lineage>
</organism>
<dbReference type="InterPro" id="IPR039477">
    <property type="entry name" value="ILEI/PANDER_dom"/>
</dbReference>
<dbReference type="InterPro" id="IPR032876">
    <property type="entry name" value="J_dom"/>
</dbReference>
<evidence type="ECO:0000256" key="1">
    <source>
        <dbReference type="SAM" id="Coils"/>
    </source>
</evidence>
<dbReference type="Pfam" id="PF15711">
    <property type="entry name" value="ILEI"/>
    <property type="match status" value="1"/>
</dbReference>
<sequence>MHAVVKGEKAGSGKARKPVIAPDSAQSRTFIKVLHGLSWGEIESVNEGLIYAEDTPLKDSNGAWNFQNISVETRNGTNDQEYIKGFPDITSESQINVELKNSTPWVKSITNLDLDSVSIRMRFDALREQKDNGDVTGTTVEYAIDLQTDGGTWTEVIKAKVSDKTSPNYERQHRIELPKADHGWQIRARRLTPDSTSDLISNKMYVRAMVESIDAKLAYPNIALLYLQYDAGTFGGNVAKISARAKGIRIPVATNYDPETGKYTGMWDGLYKEAYTTNPAWHFLNICLNKDYGLGNRIDAAMIDKWSVYQLAQYCDERVPDGKGGFEPRFTLNVYLQAQEDAWSILQKIAASFRAFIFWDGQKIQLGADVPQDSVYTYTSANIIGLPEYSGTAAEDRHNVFVVKWDNPNNRFKTESLIVRDEQSIATQGIKKLEIEAWGVTSEGQAQRAGQWALKSEKYETRTVTFKVGLDALVRDESYLPQVGRVIELADPLFAGRENGGRITAVSKDLLSITLDRDDVVCRAGDRLVVNGDNGRAQARVVSEIQGRVVTVVAPFDSVSAQHVWAIDAQDLATMKFRVISITQDEQHEFTITGLQYNPAKYEAIDSGAFIDERPISIINPTLQAPVKSVTITSEAMLQQGIHIESLVISWEQASGATQYQVEWRKDNGVWIKLPVTGGNLAEVPGIYAGKYEARVTAISAFNIASLPTYSAVTELKGKQGKPPKLAFIKATGVLFGMKLDWGYPANALDTAYVEIQVSPDGKANIAQLGLFSYPTTTHTIQGLQPNLTQFYRGRLIDRIGNVGGWSDWTSGTTTVNAEDVLDLLKDQISESQLQKDLTTKIEIGVAAGETAQQASEAAAHAIQTAEQARNTASSANAAAAKALEDAAVASRKTDELAASTQSKYDKLVEDTNTKTQALENGITQERTDRIAADSKISGDFIAYKQSNDSAVASATTKADAAVNLSEANAQQIVTTNAELKTKNRTYYQNTAPTANLITGDLWYNTADQNKVKRWNGTAWVDVSDLRTDLNSNAITAIKADVKKVDDKATSNASRLDGVDSTLTSLRKDVDSKATSSAVTEIKTQTDKNAADIKTNSTAITTLQGDVKVVKDGLTSKADNSVVAAQQQQITSIDGRLSTATQDIVTIKSNITKINNDVAEKANIQTVNQLAGRVTETEKGIETQSDRILSLDNRINLTVNRISIDGSNDIAKDIIQDAVYSKGEVTYVTDNAATAGRYLQMGNNSGVDVVWLCSTQFMPIDPNRMYRLKARYKVTERTSSMTQIYLGIACKNADKSKFIDTGNNEANSMGSSTYLLSGQNPTVGVWLTYEGFISGKSLAAAGGSGTLASPKTVPNKAAYMSPMLVANYNLNTGTTIFDYLILEVADDISAINASTTAVNSIQGKVTNIEGNINAISNDVSSLKNRVSIVEGKVETKADANALQAIDARVSKTESGLVSQSSSITKLENSMDIVTNASQNLLIKSNKVGEYNGNYPHIQYSLGEAWEVDQVYTLFWCAEHKRSSTDTNTSLAFYAGGGTQFVQQFPVNGGKQIIKTTFTKTSAGLSQVAQFYLLNRSANSANTVATVYWAVLLKGDIGSVNAWFPSAYDYTSDINAINAAQSSMDSKITAIDGRVVFNTNTITSLNSRVNTVENNLTRKLDASVISGYYTKAETDAKSQEIAHSVTAGKIEEYNTNLRGAGGNTLLKSNVVKSKPTGSNPYPFASYSKSTAMVVGKKYTLVYEASFSKVGGASFTPYGTANQQLEKITTSFSRQVRKVTFTATSAHSVINFYLVSTDGTEADRNASVATVYWATLYEGDVVIPDVWQASDDDTQVFNLFSTGYGDSVSAHGIRNADESAYVWIGGRGIGLHQFDQDGLWVKSTNFDTYGAAANNDVLADAIIALPKGTIVAITSYDAIAAPSQKLRDAFASFGVSATSIPTSGGRHVILYVGIKGNAVGSAVEMFSPAVAPVTPPLFYTLVLTRGKANSLSGAGGTSNAIKQIETSVTEVDKKLVAMGTDYSNLKSAVDNNKAEAERLYQTKADASASSATLRQSITSEYKQEILNTVRIKDTRSVNQPPSHYYQNFPSMTVEEFKTASVIGLSGMGIYVTLKTTVRWTDSSGGAIVQEARADDSRLTKYRKSVSVSAWSEWVDDYKYLTDAIGKKLDASVINNYSTTTEMNRAIGVAKSEVSAELDALQVGGSNLLNNPSFEKDMSGWSRNVGGVATQYRDTTCPSGTYDVLKLDLPAAGNGWYQGFGLASANNVGETFTTSVWLKGAAGGEKVILMGEVHTGHHPTNPITLTTSWKRYVITAKRSNTAGSLTFYSSDSKAITIYASRIQYERGSFATDWKTPNAEILNNLNANAVANTQTLAEVKVVDGKVNSLGTNLSQVSTTVNGHTASIQSQQSSINGIYAQSFLKLDVNGHVAGHGSMNDGKTATMIFNYDAIQFGAPNGVTGIPNKPLMVLQNSPVTLPNGTVIPRGLYVDNGYFGSIDANKINAESLSAISANLGTFTTSNSSGSTTISGSYIEVKDSAGRVRVKIGVW</sequence>
<evidence type="ECO:0000259" key="4">
    <source>
        <dbReference type="Pfam" id="PF24801"/>
    </source>
</evidence>
<dbReference type="InterPro" id="IPR036116">
    <property type="entry name" value="FN3_sf"/>
</dbReference>
<dbReference type="InParanoid" id="A0A2U3MUU7"/>
<dbReference type="EMBL" id="OOGT01000008">
    <property type="protein sequence ID" value="SPL69135.1"/>
    <property type="molecule type" value="Genomic_DNA"/>
</dbReference>
<dbReference type="Pfam" id="PF13550">
    <property type="entry name" value="Phage-tail_3"/>
    <property type="match status" value="1"/>
</dbReference>
<evidence type="ECO:0000313" key="5">
    <source>
        <dbReference type="EMBL" id="SPL69135.1"/>
    </source>
</evidence>
<dbReference type="InterPro" id="IPR013783">
    <property type="entry name" value="Ig-like_fold"/>
</dbReference>
<keyword evidence="1" id="KW-0175">Coiled coil</keyword>
<proteinExistence type="predicted"/>
<dbReference type="InterPro" id="IPR008979">
    <property type="entry name" value="Galactose-bd-like_sf"/>
</dbReference>
<feature type="domain" description="ILEI/PANDER" evidence="3">
    <location>
        <begin position="1865"/>
        <end position="1954"/>
    </location>
</feature>
<dbReference type="PROSITE" id="PS52031">
    <property type="entry name" value="GG_LECTIN"/>
    <property type="match status" value="1"/>
</dbReference>
<evidence type="ECO:0008006" key="7">
    <source>
        <dbReference type="Google" id="ProtNLM"/>
    </source>
</evidence>
<gene>
    <name evidence="5" type="ORF">KPC_0313</name>
</gene>
<dbReference type="Gene3D" id="2.60.120.260">
    <property type="entry name" value="Galactose-binding domain-like"/>
    <property type="match status" value="1"/>
</dbReference>
<feature type="domain" description="Tip attachment protein J" evidence="2">
    <location>
        <begin position="339"/>
        <end position="507"/>
    </location>
</feature>
<dbReference type="RefSeq" id="WP_228212116.1">
    <property type="nucleotide sequence ID" value="NZ_OOGT01000008.1"/>
</dbReference>
<accession>A0A2U3MUU7</accession>